<dbReference type="AlphaFoldDB" id="A0A2M4DBT4"/>
<evidence type="ECO:0000313" key="1">
    <source>
        <dbReference type="EMBL" id="MBW75027.1"/>
    </source>
</evidence>
<proteinExistence type="predicted"/>
<organism evidence="1">
    <name type="scientific">Anopheles darlingi</name>
    <name type="common">Mosquito</name>
    <dbReference type="NCBI Taxonomy" id="43151"/>
    <lineage>
        <taxon>Eukaryota</taxon>
        <taxon>Metazoa</taxon>
        <taxon>Ecdysozoa</taxon>
        <taxon>Arthropoda</taxon>
        <taxon>Hexapoda</taxon>
        <taxon>Insecta</taxon>
        <taxon>Pterygota</taxon>
        <taxon>Neoptera</taxon>
        <taxon>Endopterygota</taxon>
        <taxon>Diptera</taxon>
        <taxon>Nematocera</taxon>
        <taxon>Culicoidea</taxon>
        <taxon>Culicidae</taxon>
        <taxon>Anophelinae</taxon>
        <taxon>Anopheles</taxon>
    </lineage>
</organism>
<reference evidence="1" key="1">
    <citation type="submission" date="2018-01" db="EMBL/GenBank/DDBJ databases">
        <title>An insight into the sialome of Amazonian anophelines.</title>
        <authorList>
            <person name="Ribeiro J.M."/>
            <person name="Scarpassa V."/>
            <person name="Calvo E."/>
        </authorList>
    </citation>
    <scope>NUCLEOTIDE SEQUENCE</scope>
</reference>
<dbReference type="EMBL" id="GGFL01010849">
    <property type="protein sequence ID" value="MBW75027.1"/>
    <property type="molecule type" value="Transcribed_RNA"/>
</dbReference>
<sequence>MLQTDRFCTSRGAFLAALLAASSEPSQIFTPAPLVVSWWWLPPAAHLQPLSLWRKSASASCTTSVAGARSSPIRHAQKHPSGGNCERTEHIVTIPWRYPDMGTRFPQPPYE</sequence>
<protein>
    <submittedName>
        <fullName evidence="1">Putative secreted protein</fullName>
    </submittedName>
</protein>
<accession>A0A2M4DBT4</accession>
<name>A0A2M4DBT4_ANODA</name>